<evidence type="ECO:0000313" key="2">
    <source>
        <dbReference type="EMBL" id="KAJ8871060.1"/>
    </source>
</evidence>
<evidence type="ECO:0008006" key="4">
    <source>
        <dbReference type="Google" id="ProtNLM"/>
    </source>
</evidence>
<evidence type="ECO:0000256" key="1">
    <source>
        <dbReference type="SAM" id="MobiDB-lite"/>
    </source>
</evidence>
<accession>A0ABQ9GF89</accession>
<keyword evidence="3" id="KW-1185">Reference proteome</keyword>
<gene>
    <name evidence="2" type="ORF">PR048_027364</name>
</gene>
<proteinExistence type="predicted"/>
<comment type="caution">
    <text evidence="2">The sequence shown here is derived from an EMBL/GenBank/DDBJ whole genome shotgun (WGS) entry which is preliminary data.</text>
</comment>
<feature type="region of interest" description="Disordered" evidence="1">
    <location>
        <begin position="656"/>
        <end position="676"/>
    </location>
</feature>
<organism evidence="2 3">
    <name type="scientific">Dryococelus australis</name>
    <dbReference type="NCBI Taxonomy" id="614101"/>
    <lineage>
        <taxon>Eukaryota</taxon>
        <taxon>Metazoa</taxon>
        <taxon>Ecdysozoa</taxon>
        <taxon>Arthropoda</taxon>
        <taxon>Hexapoda</taxon>
        <taxon>Insecta</taxon>
        <taxon>Pterygota</taxon>
        <taxon>Neoptera</taxon>
        <taxon>Polyneoptera</taxon>
        <taxon>Phasmatodea</taxon>
        <taxon>Verophasmatodea</taxon>
        <taxon>Anareolatae</taxon>
        <taxon>Phasmatidae</taxon>
        <taxon>Eurycanthinae</taxon>
        <taxon>Dryococelus</taxon>
    </lineage>
</organism>
<dbReference type="Proteomes" id="UP001159363">
    <property type="component" value="Chromosome 11"/>
</dbReference>
<protein>
    <recommendedName>
        <fullName evidence="4">Ribosomal protein L15</fullName>
    </recommendedName>
</protein>
<reference evidence="2 3" key="1">
    <citation type="submission" date="2023-02" db="EMBL/GenBank/DDBJ databases">
        <title>LHISI_Scaffold_Assembly.</title>
        <authorList>
            <person name="Stuart O.P."/>
            <person name="Cleave R."/>
            <person name="Magrath M.J.L."/>
            <person name="Mikheyev A.S."/>
        </authorList>
    </citation>
    <scope>NUCLEOTIDE SEQUENCE [LARGE SCALE GENOMIC DNA]</scope>
    <source>
        <strain evidence="2">Daus_M_001</strain>
        <tissue evidence="2">Leg muscle</tissue>
    </source>
</reference>
<name>A0ABQ9GF89_9NEOP</name>
<dbReference type="EMBL" id="JARBHB010000012">
    <property type="protein sequence ID" value="KAJ8871060.1"/>
    <property type="molecule type" value="Genomic_DNA"/>
</dbReference>
<evidence type="ECO:0000313" key="3">
    <source>
        <dbReference type="Proteomes" id="UP001159363"/>
    </source>
</evidence>
<sequence>MIRCTQARGPKVMEDQAVPYVQKNAGSIALKAVAHRAVVLSLAHRLQQAASVVVEEWRGNKGGGDSVWRPELTRMRAAVYRRGQHRSRTAFKHKYVIFTGRTVYTARKLHNPPPNDGQSFGKKITRLRLIKNLLHNFKRRRPFAHVGMVPDDAAGRRVFSGISRSPRPLHSGAAPYSHRFTLIGSQDLICNFWSVLHAAQHTAYSSLAVTTKQVLCRLKYRSTLGVRGHKRANKNTDKAIRRELRKMATRNIRPASPSGKLTARSLEVFEARDSVQCWDTEIGRAQPARSVYLIFSLWGEPYISLGRWRLAAILNPDVRGRLLERIIRTVVPLRLQTAATTSLHDWMIYVLHVTGVCSRIADPHNMTASECKGERKREIPEKTRLPAASSGTRHPLEKIREGLGRVIHCATSLGYTDQESGVSHQQVNALIRYLFVVINALCPIGVYNVYPCLVTKIFARVLSFSTLQPTLITYRMSNYGMEPRRRRTAFRRATPAQGRQHARQLGSPQNCNVKLSPTLTVPPRSQCQLPKLFDEVLLIETTLSRKFNFLSYTSSTADVVLLLRLNLTRQVRQVRGELLISTTAGTQVLLVSVFPLTTVLVQANMTMDTLTVLYSLLQYYDIGSLERQGRRNIEPLGGGWWWCSGDNGAALERKSGRNGISPRKPAGTIPTCENPGVTRPGIEPGSPWWEASSLTAQLPRLTTAVDQTTNEQKRCGDVIRHGNDLKQQPPQVTVYQGNIATREVTCKAHYALFRAYARSGATHLVQPEEDFLLQRRQQMIIQKMEIQQAMDKQLDIIVFIVSCINFNEVPIFDVTASYNSAPYVRKVSLPQYMPELCEDVDNTILHSSEMLTWRLRHHMPRHLTRLRPNDDTISTHAEITTHRRCHVKDPRPCKRHSPPQFFNFELKLAIPLESAKGSCMYEEDQPDDATSRRVFSGISRFPPTLHSGAAPYSHRFTLIGSQDLDVKSHIGSVTPTSPPIRARMILVPN</sequence>